<dbReference type="AlphaFoldDB" id="A0A812A063"/>
<comment type="caution">
    <text evidence="1">The sequence shown here is derived from an EMBL/GenBank/DDBJ whole genome shotgun (WGS) entry which is preliminary data.</text>
</comment>
<reference evidence="1" key="1">
    <citation type="submission" date="2020-12" db="EMBL/GenBank/DDBJ databases">
        <authorList>
            <person name="Hahn C.J."/>
            <person name="Laso-Perez R."/>
            <person name="Vulcano F."/>
            <person name="Vaziourakis K.-M."/>
            <person name="Stokke R."/>
            <person name="Steen I.H."/>
            <person name="Teske A."/>
            <person name="Boetius A."/>
            <person name="Liebeke M."/>
            <person name="Amann R."/>
            <person name="Knittel K."/>
        </authorList>
    </citation>
    <scope>NUCLEOTIDE SEQUENCE</scope>
    <source>
        <strain evidence="1">Gfbio:c6db26ca-90af-429b-aeed-0e3e8aed0b5e:GoM-Arc1_AMV-AAA_792_C10</strain>
    </source>
</reference>
<proteinExistence type="predicted"/>
<name>A0A812A063_9EURY</name>
<organism evidence="1 2">
    <name type="scientific">Candidatus Argoarchaeum ethanivorans</name>
    <dbReference type="NCBI Taxonomy" id="2608793"/>
    <lineage>
        <taxon>Archaea</taxon>
        <taxon>Methanobacteriati</taxon>
        <taxon>Methanobacteriota</taxon>
        <taxon>Stenosarchaea group</taxon>
        <taxon>Methanomicrobia</taxon>
        <taxon>Methanosarcinales</taxon>
        <taxon>Methanosarcinales incertae sedis</taxon>
        <taxon>GOM Arc I cluster</taxon>
        <taxon>Candidatus Argoarchaeum</taxon>
    </lineage>
</organism>
<dbReference type="EMBL" id="CAJHZY010000044">
    <property type="protein sequence ID" value="CAD7767026.1"/>
    <property type="molecule type" value="Genomic_DNA"/>
</dbReference>
<sequence length="167" mass="18765">MQNTEILPWDNTKSLNDIALVEMGNNDVILSGGIGKIVLWFGRQATFDDVSNVIQSVARIDTSVEHEKEVICSYGEISQCGDQGCIIISYARHRGGGYRVIFTIPFCNSQACTYFINSITRELTNGDVKKTLHWNGSIVKVMLLFDELKKILNLKLLNVEYKEETDA</sequence>
<accession>A0A812A063</accession>
<protein>
    <submittedName>
        <fullName evidence="1">Uncharacterized protein</fullName>
    </submittedName>
</protein>
<evidence type="ECO:0000313" key="2">
    <source>
        <dbReference type="Proteomes" id="UP000614580"/>
    </source>
</evidence>
<dbReference type="Proteomes" id="UP000614580">
    <property type="component" value="Unassembled WGS sequence"/>
</dbReference>
<gene>
    <name evidence="1" type="ORF">DNFNHJIP_00432</name>
</gene>
<evidence type="ECO:0000313" key="1">
    <source>
        <dbReference type="EMBL" id="CAD7767026.1"/>
    </source>
</evidence>